<dbReference type="PANTHER" id="PTHR43544:SF12">
    <property type="entry name" value="NAD(P)-BINDING ROSSMANN-FOLD SUPERFAMILY PROTEIN"/>
    <property type="match status" value="1"/>
</dbReference>
<dbReference type="SUPFAM" id="SSF51735">
    <property type="entry name" value="NAD(P)-binding Rossmann-fold domains"/>
    <property type="match status" value="1"/>
</dbReference>
<proteinExistence type="predicted"/>
<organism evidence="1 2">
    <name type="scientific">Yoonia litorea</name>
    <dbReference type="NCBI Taxonomy" id="1123755"/>
    <lineage>
        <taxon>Bacteria</taxon>
        <taxon>Pseudomonadati</taxon>
        <taxon>Pseudomonadota</taxon>
        <taxon>Alphaproteobacteria</taxon>
        <taxon>Rhodobacterales</taxon>
        <taxon>Paracoccaceae</taxon>
        <taxon>Yoonia</taxon>
    </lineage>
</organism>
<reference evidence="1 2" key="1">
    <citation type="submission" date="2016-10" db="EMBL/GenBank/DDBJ databases">
        <authorList>
            <person name="de Groot N.N."/>
        </authorList>
    </citation>
    <scope>NUCLEOTIDE SEQUENCE [LARGE SCALE GENOMIC DNA]</scope>
    <source>
        <strain evidence="1 2">DSM 29433</strain>
    </source>
</reference>
<dbReference type="STRING" id="1123755.SAMN05444714_2895"/>
<dbReference type="GO" id="GO:0016491">
    <property type="term" value="F:oxidoreductase activity"/>
    <property type="evidence" value="ECO:0007669"/>
    <property type="project" value="TreeGrafter"/>
</dbReference>
<dbReference type="Proteomes" id="UP000198926">
    <property type="component" value="Unassembled WGS sequence"/>
</dbReference>
<protein>
    <submittedName>
        <fullName evidence="1">NADP-dependent 3-hydroxy acid dehydrogenase YdfG</fullName>
    </submittedName>
</protein>
<dbReference type="InterPro" id="IPR051468">
    <property type="entry name" value="Fungal_SecMetab_SDRs"/>
</dbReference>
<dbReference type="Gene3D" id="3.40.50.720">
    <property type="entry name" value="NAD(P)-binding Rossmann-like Domain"/>
    <property type="match status" value="1"/>
</dbReference>
<accession>A0A1I6N168</accession>
<dbReference type="InterPro" id="IPR036291">
    <property type="entry name" value="NAD(P)-bd_dom_sf"/>
</dbReference>
<dbReference type="PRINTS" id="PR00081">
    <property type="entry name" value="GDHRDH"/>
</dbReference>
<evidence type="ECO:0000313" key="1">
    <source>
        <dbReference type="EMBL" id="SFS21637.1"/>
    </source>
</evidence>
<keyword evidence="2" id="KW-1185">Reference proteome</keyword>
<dbReference type="PANTHER" id="PTHR43544">
    <property type="entry name" value="SHORT-CHAIN DEHYDROGENASE/REDUCTASE"/>
    <property type="match status" value="1"/>
</dbReference>
<name>A0A1I6N168_9RHOB</name>
<dbReference type="GO" id="GO:0005737">
    <property type="term" value="C:cytoplasm"/>
    <property type="evidence" value="ECO:0007669"/>
    <property type="project" value="TreeGrafter"/>
</dbReference>
<dbReference type="Pfam" id="PF00106">
    <property type="entry name" value="adh_short"/>
    <property type="match status" value="1"/>
</dbReference>
<evidence type="ECO:0000313" key="2">
    <source>
        <dbReference type="Proteomes" id="UP000198926"/>
    </source>
</evidence>
<gene>
    <name evidence="1" type="ORF">SAMN05444714_2895</name>
</gene>
<sequence>MKGEHWWKASEPALAHCVMTDDLNKRALVIGASGGIGSAVAGSLEGRGWDVVRLSRREHRFDVTDPNRVAEALEGLQGTFDLIFVAVGILAAPDGAPEKSLDAIEAESMQQVFAVNTIGPALILRHAADLLSRDRRGVIATLSARVGSIGDNKIGGWYSYRASKAALNQIVHGAAIELGRTHKQAICVALHPGTVETPFTAKYAGRHKTVPAVEAAKNLIALVEGLTPDQTGKFFDYAGKEIVW</sequence>
<dbReference type="InterPro" id="IPR002347">
    <property type="entry name" value="SDR_fam"/>
</dbReference>
<dbReference type="AlphaFoldDB" id="A0A1I6N168"/>
<dbReference type="EMBL" id="FOZM01000003">
    <property type="protein sequence ID" value="SFS21637.1"/>
    <property type="molecule type" value="Genomic_DNA"/>
</dbReference>